<name>A0A0T9RDB9_9GAMM</name>
<keyword evidence="3" id="KW-1185">Reference proteome</keyword>
<sequence length="235" mass="26494">MSQTAEHPITPVLNNYKAAKAQHLKNEATYEDIIASIGRSQQKQRDAENQTQQADGSWRKLFRSLRGEMTDELQTEHIRRISQRELAQEFGHLIEELELDKDYTSLQLCASARPYKDTHKVALMEYARLEMSAAMKTLSPELIRAAKIMVAANELYTDSSPAKALGTLTATLLSLAGLYSFDMEKESILAELTLQQPQPGYVDSTLNNSPIKRMQLGKLIREKREKLNPTGEPST</sequence>
<evidence type="ECO:0000313" key="4">
    <source>
        <dbReference type="Proteomes" id="UP000045840"/>
    </source>
</evidence>
<evidence type="ECO:0000313" key="1">
    <source>
        <dbReference type="EMBL" id="CNI56702.1"/>
    </source>
</evidence>
<dbReference type="Proteomes" id="UP000044625">
    <property type="component" value="Unassembled WGS sequence"/>
</dbReference>
<proteinExistence type="predicted"/>
<reference evidence="1" key="2">
    <citation type="submission" date="2015-03" db="EMBL/GenBank/DDBJ databases">
        <authorList>
            <person name="Murphy D."/>
        </authorList>
    </citation>
    <scope>NUCLEOTIDE SEQUENCE [LARGE SCALE GENOMIC DNA]</scope>
    <source>
        <strain evidence="1">A125KOH2</strain>
    </source>
</reference>
<reference evidence="4" key="1">
    <citation type="submission" date="2015-03" db="EMBL/GenBank/DDBJ databases">
        <authorList>
            <consortium name="Pathogen Informatics"/>
        </authorList>
    </citation>
    <scope>NUCLEOTIDE SEQUENCE [LARGE SCALE GENOMIC DNA]</scope>
    <source>
        <strain evidence="4">A125KOH2</strain>
    </source>
</reference>
<organism evidence="1 4">
    <name type="scientific">Yersinia pekkanenii</name>
    <dbReference type="NCBI Taxonomy" id="1288385"/>
    <lineage>
        <taxon>Bacteria</taxon>
        <taxon>Pseudomonadati</taxon>
        <taxon>Pseudomonadota</taxon>
        <taxon>Gammaproteobacteria</taxon>
        <taxon>Enterobacterales</taxon>
        <taxon>Yersiniaceae</taxon>
        <taxon>Yersinia</taxon>
    </lineage>
</organism>
<dbReference type="EMBL" id="CWJL01000046">
    <property type="protein sequence ID" value="CRY69393.1"/>
    <property type="molecule type" value="Genomic_DNA"/>
</dbReference>
<protein>
    <submittedName>
        <fullName evidence="1">NAD-dependent aldehyde Dehydrogenase</fullName>
    </submittedName>
</protein>
<dbReference type="EMBL" id="CQAZ01000068">
    <property type="protein sequence ID" value="CNI56702.1"/>
    <property type="molecule type" value="Genomic_DNA"/>
</dbReference>
<gene>
    <name evidence="1" type="ORF">ERS008529_04377</name>
    <name evidence="2" type="ORF">ERS137968_04545</name>
</gene>
<evidence type="ECO:0000313" key="3">
    <source>
        <dbReference type="Proteomes" id="UP000044625"/>
    </source>
</evidence>
<dbReference type="Proteomes" id="UP000045840">
    <property type="component" value="Unassembled WGS sequence"/>
</dbReference>
<dbReference type="OrthoDB" id="6423849at2"/>
<dbReference type="AlphaFoldDB" id="A0A0T9RDB9"/>
<evidence type="ECO:0000313" key="2">
    <source>
        <dbReference type="EMBL" id="CRY69393.1"/>
    </source>
</evidence>
<accession>A0A0T9RDB9</accession>
<reference evidence="2 3" key="3">
    <citation type="submission" date="2015-03" db="EMBL/GenBank/DDBJ databases">
        <authorList>
            <consortium name="Pathogen Informatics"/>
            <person name="Murphy D."/>
        </authorList>
    </citation>
    <scope>NUCLEOTIDE SEQUENCE [LARGE SCALE GENOMIC DNA]</scope>
    <source>
        <strain evidence="2">Type strain: CIP110230</strain>
        <strain evidence="3">type strain: CIP110230</strain>
    </source>
</reference>
<dbReference type="RefSeq" id="WP_049615172.1">
    <property type="nucleotide sequence ID" value="NZ_CAWMMU010000046.1"/>
</dbReference>
<dbReference type="STRING" id="1288385.ERS137968_04545"/>